<comment type="caution">
    <text evidence="1">The sequence shown here is derived from an EMBL/GenBank/DDBJ whole genome shotgun (WGS) entry which is preliminary data.</text>
</comment>
<dbReference type="Proteomes" id="UP000177588">
    <property type="component" value="Unassembled WGS sequence"/>
</dbReference>
<sequence>MQNENDAGVNKSTAKISAVLTDATSGSEDGELRFQTAGPNGAGLGDRLTIDSTGNVTISGFTTDANAVLYTTTGGVVTRVVETETGSQCLLSGAGVSGVPVWGSCGGGAQTPWGQDIDADGFDLTDLSNIQFRDTTGAPAGSVAAIFSDSAGTINLNVTTGDTFDISVNGTDEYNFSATTLDFNANTITDVGNITATAAITIASTGAGNDVIINGADIFDVQDNSVFTGTATFNALATFNTDVDMTFAAAENLNITNTTLNSASNLVDIAPTLTGDVAAEGLHINITHSGTGSTATNYGLGVTNLNNAGNTNVIDALALFSNNQATETLADGIIIRHNASSGTLTDALQIENTTAGGTITNAINILETAGTVATGINIGNNIATGISIGTGVTTAFTASSGDIVTSNLGVNYTQSDANPGCAANEFKIYADDSENKLKKCQNGTASDLDTTGGGATVKSGVQPVTEGTPVTVTFATAFSTTPYCAVSVDLSGSGSASGGYAWLDSAPTTAQVVFNYSDNAGGAAKTENVNWICTDAGDADLAEIYPTNDTTIQPGELVSIDPNLQNGVLRTTKSYDQYLMGVVSTSPGLVIGSNEGIGRWMVPVALVGRVPVKVNSENGPIRPGDLLTSSSKPGVAMKATKAGYIIGRALTSFNGEGEGLLVAFVNTHYANPTQLDSYGDLVNPDLSSTRPVLATPSALLSLDSENNLVASVSASTKFVWENSAEKVVAWVSDAGEAFFQKVTALVGDFQKLVFGELAVKKDAQTAGEASFAANET</sequence>
<proteinExistence type="predicted"/>
<dbReference type="STRING" id="1802597.A2Z24_01040"/>
<gene>
    <name evidence="1" type="ORF">A2Z24_01040</name>
</gene>
<dbReference type="AlphaFoldDB" id="A0A1G1WG94"/>
<dbReference type="EMBL" id="MHCT01000001">
    <property type="protein sequence ID" value="OGY26664.1"/>
    <property type="molecule type" value="Genomic_DNA"/>
</dbReference>
<feature type="non-terminal residue" evidence="1">
    <location>
        <position position="776"/>
    </location>
</feature>
<accession>A0A1G1WG94</accession>
<evidence type="ECO:0000313" key="1">
    <source>
        <dbReference type="EMBL" id="OGY26664.1"/>
    </source>
</evidence>
<protein>
    <submittedName>
        <fullName evidence="1">Uncharacterized protein</fullName>
    </submittedName>
</protein>
<organism evidence="1 2">
    <name type="scientific">Candidatus Woykebacteria bacterium RBG_16_44_10</name>
    <dbReference type="NCBI Taxonomy" id="1802597"/>
    <lineage>
        <taxon>Bacteria</taxon>
        <taxon>Candidatus Woykeibacteriota</taxon>
    </lineage>
</organism>
<dbReference type="Gene3D" id="2.40.300.10">
    <property type="entry name" value="Head decoration protein D"/>
    <property type="match status" value="1"/>
</dbReference>
<evidence type="ECO:0000313" key="2">
    <source>
        <dbReference type="Proteomes" id="UP000177588"/>
    </source>
</evidence>
<reference evidence="1 2" key="1">
    <citation type="journal article" date="2016" name="Nat. Commun.">
        <title>Thousands of microbial genomes shed light on interconnected biogeochemical processes in an aquifer system.</title>
        <authorList>
            <person name="Anantharaman K."/>
            <person name="Brown C.T."/>
            <person name="Hug L.A."/>
            <person name="Sharon I."/>
            <person name="Castelle C.J."/>
            <person name="Probst A.J."/>
            <person name="Thomas B.C."/>
            <person name="Singh A."/>
            <person name="Wilkins M.J."/>
            <person name="Karaoz U."/>
            <person name="Brodie E.L."/>
            <person name="Williams K.H."/>
            <person name="Hubbard S.S."/>
            <person name="Banfield J.F."/>
        </authorList>
    </citation>
    <scope>NUCLEOTIDE SEQUENCE [LARGE SCALE GENOMIC DNA]</scope>
</reference>
<name>A0A1G1WG94_9BACT</name>